<dbReference type="EMBL" id="WSFT01000036">
    <property type="protein sequence ID" value="MBS4538702.1"/>
    <property type="molecule type" value="Genomic_DNA"/>
</dbReference>
<reference evidence="1" key="1">
    <citation type="submission" date="2019-12" db="EMBL/GenBank/DDBJ databases">
        <title>Clostridiaceae gen. nov. sp. nov., isolated from sediment in Xinjiang, China.</title>
        <authorList>
            <person name="Zhang R."/>
        </authorList>
    </citation>
    <scope>NUCLEOTIDE SEQUENCE</scope>
    <source>
        <strain evidence="1">D2Q-11</strain>
    </source>
</reference>
<accession>A0A942Z7H4</accession>
<dbReference type="AlphaFoldDB" id="A0A942Z7H4"/>
<evidence type="ECO:0000313" key="1">
    <source>
        <dbReference type="EMBL" id="MBS4538702.1"/>
    </source>
</evidence>
<dbReference type="Proteomes" id="UP000724672">
    <property type="component" value="Unassembled WGS sequence"/>
</dbReference>
<organism evidence="1 2">
    <name type="scientific">Anaeromonas frigoriresistens</name>
    <dbReference type="NCBI Taxonomy" id="2683708"/>
    <lineage>
        <taxon>Bacteria</taxon>
        <taxon>Bacillati</taxon>
        <taxon>Bacillota</taxon>
        <taxon>Tissierellia</taxon>
        <taxon>Tissierellales</taxon>
        <taxon>Thermohalobacteraceae</taxon>
        <taxon>Anaeromonas</taxon>
    </lineage>
</organism>
<keyword evidence="2" id="KW-1185">Reference proteome</keyword>
<evidence type="ECO:0000313" key="2">
    <source>
        <dbReference type="Proteomes" id="UP000724672"/>
    </source>
</evidence>
<protein>
    <submittedName>
        <fullName evidence="1">Uncharacterized protein</fullName>
    </submittedName>
</protein>
<name>A0A942Z7H4_9FIRM</name>
<gene>
    <name evidence="1" type="ORF">GOQ27_09520</name>
</gene>
<comment type="caution">
    <text evidence="1">The sequence shown here is derived from an EMBL/GenBank/DDBJ whole genome shotgun (WGS) entry which is preliminary data.</text>
</comment>
<sequence>MGYDTLEQYKYDEIYEKVYSDLLKRKNQDNLTIIKLQELIDEVEFNNDTKDWSMTKNREKEIAGDATLQAMKHFMMEWKKEII</sequence>
<dbReference type="RefSeq" id="WP_203366615.1">
    <property type="nucleotide sequence ID" value="NZ_WSFT01000036.1"/>
</dbReference>
<proteinExistence type="predicted"/>